<evidence type="ECO:0000313" key="2">
    <source>
        <dbReference type="Proteomes" id="UP001055072"/>
    </source>
</evidence>
<name>A0ACB8TZP0_9APHY</name>
<reference evidence="1" key="1">
    <citation type="journal article" date="2021" name="Environ. Microbiol.">
        <title>Gene family expansions and transcriptome signatures uncover fungal adaptations to wood decay.</title>
        <authorList>
            <person name="Hage H."/>
            <person name="Miyauchi S."/>
            <person name="Viragh M."/>
            <person name="Drula E."/>
            <person name="Min B."/>
            <person name="Chaduli D."/>
            <person name="Navarro D."/>
            <person name="Favel A."/>
            <person name="Norest M."/>
            <person name="Lesage-Meessen L."/>
            <person name="Balint B."/>
            <person name="Merenyi Z."/>
            <person name="de Eugenio L."/>
            <person name="Morin E."/>
            <person name="Martinez A.T."/>
            <person name="Baldrian P."/>
            <person name="Stursova M."/>
            <person name="Martinez M.J."/>
            <person name="Novotny C."/>
            <person name="Magnuson J.K."/>
            <person name="Spatafora J.W."/>
            <person name="Maurice S."/>
            <person name="Pangilinan J."/>
            <person name="Andreopoulos W."/>
            <person name="LaButti K."/>
            <person name="Hundley H."/>
            <person name="Na H."/>
            <person name="Kuo A."/>
            <person name="Barry K."/>
            <person name="Lipzen A."/>
            <person name="Henrissat B."/>
            <person name="Riley R."/>
            <person name="Ahrendt S."/>
            <person name="Nagy L.G."/>
            <person name="Grigoriev I.V."/>
            <person name="Martin F."/>
            <person name="Rosso M.N."/>
        </authorList>
    </citation>
    <scope>NUCLEOTIDE SEQUENCE</scope>
    <source>
        <strain evidence="1">CBS 384.51</strain>
    </source>
</reference>
<accession>A0ACB8TZP0</accession>
<comment type="caution">
    <text evidence="1">The sequence shown here is derived from an EMBL/GenBank/DDBJ whole genome shotgun (WGS) entry which is preliminary data.</text>
</comment>
<proteinExistence type="predicted"/>
<dbReference type="Proteomes" id="UP001055072">
    <property type="component" value="Unassembled WGS sequence"/>
</dbReference>
<protein>
    <submittedName>
        <fullName evidence="1">Uncharacterized protein</fullName>
    </submittedName>
</protein>
<sequence length="332" mass="35821">MPAATCLSEWFHWPNHRHRHPEYTTVVVDGQEPRGGLRNQQAHRRASQCTPSSLHSALPVLVADASAYPDASNNGSVGVTGNCCLFQSVTVVLILKLSSLLGGVYVWKTNNSAARSICNTVRLNTAVEACWACPVWTGTGQLSYQQGYPLQKLYQPIHSSDDSDIQDTIAALAHFIKPFSFAQTGYNQSTILLGSLSILPLRVLCWAFATEGRSRHHPAASARIPGPGFANSAGYASPSYRMSCRAHSVDKNTFIVTHGWPHVGVDTYFWRSDFAQKHSTRVDIPGVANISADLGAQDTQPSVESMSRGSILSQSMCSSGIISPLATSGGPH</sequence>
<evidence type="ECO:0000313" key="1">
    <source>
        <dbReference type="EMBL" id="KAI0087416.1"/>
    </source>
</evidence>
<organism evidence="1 2">
    <name type="scientific">Irpex rosettiformis</name>
    <dbReference type="NCBI Taxonomy" id="378272"/>
    <lineage>
        <taxon>Eukaryota</taxon>
        <taxon>Fungi</taxon>
        <taxon>Dikarya</taxon>
        <taxon>Basidiomycota</taxon>
        <taxon>Agaricomycotina</taxon>
        <taxon>Agaricomycetes</taxon>
        <taxon>Polyporales</taxon>
        <taxon>Irpicaceae</taxon>
        <taxon>Irpex</taxon>
    </lineage>
</organism>
<dbReference type="EMBL" id="MU274918">
    <property type="protein sequence ID" value="KAI0087416.1"/>
    <property type="molecule type" value="Genomic_DNA"/>
</dbReference>
<keyword evidence="2" id="KW-1185">Reference proteome</keyword>
<gene>
    <name evidence="1" type="ORF">BDY19DRAFT_907583</name>
</gene>